<dbReference type="Proteomes" id="UP000253061">
    <property type="component" value="Unassembled WGS sequence"/>
</dbReference>
<proteinExistence type="predicted"/>
<dbReference type="GO" id="GO:0003677">
    <property type="term" value="F:DNA binding"/>
    <property type="evidence" value="ECO:0007669"/>
    <property type="project" value="InterPro"/>
</dbReference>
<gene>
    <name evidence="1" type="ORF">TH6_15070</name>
</gene>
<dbReference type="SUPFAM" id="SSF47413">
    <property type="entry name" value="lambda repressor-like DNA-binding domains"/>
    <property type="match status" value="1"/>
</dbReference>
<evidence type="ECO:0008006" key="3">
    <source>
        <dbReference type="Google" id="ProtNLM"/>
    </source>
</evidence>
<organism evidence="1 2">
    <name type="scientific">Thalassospira profundimaris</name>
    <dbReference type="NCBI Taxonomy" id="502049"/>
    <lineage>
        <taxon>Bacteria</taxon>
        <taxon>Pseudomonadati</taxon>
        <taxon>Pseudomonadota</taxon>
        <taxon>Alphaproteobacteria</taxon>
        <taxon>Rhodospirillales</taxon>
        <taxon>Thalassospiraceae</taxon>
        <taxon>Thalassospira</taxon>
    </lineage>
</organism>
<dbReference type="Gene3D" id="1.10.260.40">
    <property type="entry name" value="lambda repressor-like DNA-binding domains"/>
    <property type="match status" value="1"/>
</dbReference>
<evidence type="ECO:0000313" key="2">
    <source>
        <dbReference type="Proteomes" id="UP000253061"/>
    </source>
</evidence>
<dbReference type="InterPro" id="IPR010982">
    <property type="entry name" value="Lambda_DNA-bd_dom_sf"/>
</dbReference>
<sequence length="69" mass="7433">MKLSEWLKATKTKKSVFADQIGVSPSTVTRLCDGSLMPNVETAHRVWAETGGAVTPNDFYGFVTVKAAS</sequence>
<reference evidence="1 2" key="1">
    <citation type="submission" date="2014-07" db="EMBL/GenBank/DDBJ databases">
        <title>Draft genome sequence of Thalassospira profundimaris R8-17.</title>
        <authorList>
            <person name="Lai Q."/>
            <person name="Shao Z."/>
        </authorList>
    </citation>
    <scope>NUCLEOTIDE SEQUENCE [LARGE SCALE GENOMIC DNA]</scope>
    <source>
        <strain evidence="1 2">R8-17</strain>
    </source>
</reference>
<evidence type="ECO:0000313" key="1">
    <source>
        <dbReference type="EMBL" id="RCK21084.1"/>
    </source>
</evidence>
<dbReference type="AlphaFoldDB" id="A0A367V7A3"/>
<comment type="caution">
    <text evidence="1">The sequence shown here is derived from an EMBL/GenBank/DDBJ whole genome shotgun (WGS) entry which is preliminary data.</text>
</comment>
<accession>A0A367V7A3</accession>
<protein>
    <recommendedName>
        <fullName evidence="3">HTH cro/C1-type domain-containing protein</fullName>
    </recommendedName>
</protein>
<dbReference type="EMBL" id="JPWB01000006">
    <property type="protein sequence ID" value="RCK21084.1"/>
    <property type="molecule type" value="Genomic_DNA"/>
</dbReference>
<name>A0A367V7A3_9PROT</name>